<dbReference type="InterPro" id="IPR016120">
    <property type="entry name" value="Sig_transdc_His_kin_SpoOB"/>
</dbReference>
<evidence type="ECO:0000256" key="13">
    <source>
        <dbReference type="ARBA" id="ARBA00023136"/>
    </source>
</evidence>
<dbReference type="Pfam" id="PF00989">
    <property type="entry name" value="PAS"/>
    <property type="match status" value="1"/>
</dbReference>
<keyword evidence="8" id="KW-0547">Nucleotide-binding</keyword>
<dbReference type="SUPFAM" id="SSF103190">
    <property type="entry name" value="Sensory domain-like"/>
    <property type="match status" value="1"/>
</dbReference>
<dbReference type="SUPFAM" id="SSF55874">
    <property type="entry name" value="ATPase domain of HSP90 chaperone/DNA topoisomerase II/histidine kinase"/>
    <property type="match status" value="1"/>
</dbReference>
<organism evidence="16 17">
    <name type="scientific">Planococcus wigleyi</name>
    <dbReference type="NCBI Taxonomy" id="2762216"/>
    <lineage>
        <taxon>Bacteria</taxon>
        <taxon>Bacillati</taxon>
        <taxon>Bacillota</taxon>
        <taxon>Bacilli</taxon>
        <taxon>Bacillales</taxon>
        <taxon>Caryophanaceae</taxon>
        <taxon>Planococcus</taxon>
    </lineage>
</organism>
<comment type="caution">
    <text evidence="16">The sequence shown here is derived from an EMBL/GenBank/DDBJ whole genome shotgun (WGS) entry which is preliminary data.</text>
</comment>
<keyword evidence="7 14" id="KW-0812">Transmembrane</keyword>
<accession>A0ABR8WGN5</accession>
<evidence type="ECO:0000256" key="8">
    <source>
        <dbReference type="ARBA" id="ARBA00022741"/>
    </source>
</evidence>
<feature type="transmembrane region" description="Helical" evidence="14">
    <location>
        <begin position="33"/>
        <end position="55"/>
    </location>
</feature>
<evidence type="ECO:0000256" key="5">
    <source>
        <dbReference type="ARBA" id="ARBA00022553"/>
    </source>
</evidence>
<dbReference type="SMART" id="SM00091">
    <property type="entry name" value="PAS"/>
    <property type="match status" value="1"/>
</dbReference>
<dbReference type="EMBL" id="JACSPU010000005">
    <property type="protein sequence ID" value="MBD8016217.1"/>
    <property type="molecule type" value="Genomic_DNA"/>
</dbReference>
<evidence type="ECO:0000256" key="4">
    <source>
        <dbReference type="ARBA" id="ARBA00022475"/>
    </source>
</evidence>
<dbReference type="InterPro" id="IPR033463">
    <property type="entry name" value="sCache_3"/>
</dbReference>
<dbReference type="PANTHER" id="PTHR45436">
    <property type="entry name" value="SENSOR HISTIDINE KINASE YKOH"/>
    <property type="match status" value="1"/>
</dbReference>
<protein>
    <recommendedName>
        <fullName evidence="3">histidine kinase</fullName>
        <ecNumber evidence="3">2.7.13.3</ecNumber>
    </recommendedName>
</protein>
<dbReference type="Pfam" id="PF17203">
    <property type="entry name" value="sCache_3_2"/>
    <property type="match status" value="1"/>
</dbReference>
<dbReference type="Gene3D" id="3.30.450.20">
    <property type="entry name" value="PAS domain"/>
    <property type="match status" value="2"/>
</dbReference>
<evidence type="ECO:0000313" key="16">
    <source>
        <dbReference type="EMBL" id="MBD8016217.1"/>
    </source>
</evidence>
<name>A0ABR8WGN5_9BACL</name>
<dbReference type="InterPro" id="IPR005467">
    <property type="entry name" value="His_kinase_dom"/>
</dbReference>
<dbReference type="SMART" id="SM00387">
    <property type="entry name" value="HATPase_c"/>
    <property type="match status" value="1"/>
</dbReference>
<evidence type="ECO:0000313" key="17">
    <source>
        <dbReference type="Proteomes" id="UP000658980"/>
    </source>
</evidence>
<dbReference type="InterPro" id="IPR035965">
    <property type="entry name" value="PAS-like_dom_sf"/>
</dbReference>
<dbReference type="SUPFAM" id="SSF55785">
    <property type="entry name" value="PYP-like sensor domain (PAS domain)"/>
    <property type="match status" value="1"/>
</dbReference>
<dbReference type="PRINTS" id="PR00344">
    <property type="entry name" value="BCTRLSENSOR"/>
</dbReference>
<dbReference type="InterPro" id="IPR000014">
    <property type="entry name" value="PAS"/>
</dbReference>
<dbReference type="EC" id="2.7.13.3" evidence="3"/>
<comment type="subcellular location">
    <subcellularLocation>
        <location evidence="2">Cell membrane</location>
        <topology evidence="2">Multi-pass membrane protein</topology>
    </subcellularLocation>
</comment>
<dbReference type="Proteomes" id="UP000658980">
    <property type="component" value="Unassembled WGS sequence"/>
</dbReference>
<feature type="domain" description="Histidine kinase" evidence="15">
    <location>
        <begin position="357"/>
        <end position="552"/>
    </location>
</feature>
<evidence type="ECO:0000256" key="9">
    <source>
        <dbReference type="ARBA" id="ARBA00022777"/>
    </source>
</evidence>
<sequence length="555" mass="61428">MKELFTMIRFHKADIQKRPFQPKDTINLKMKMIGLIALLILSIVLVIGIFLNHFITDTLEAQMGEQALSVAESVALNPDIAEAFKTQDPAAIIQPLVSPVQQSTAAEFIVVGNRDEIRYSHPNPEQIGKKMVGEDNERALNNGESYVSEATGTLGNSLRAKVPIYSGDDIIGVVSVGFLAKDIQTLIGDYNHELWLMLLIIGLVGIIVAVAIATYIKRKLHGLEPEEISRLLFQKETILQSTHEGIIAVDDTGRITLLNQMAQQLLFGNERDGDKLIGQPIRQVLPTSDLPDILKTRTSHFDQEEVYGSYAVYVNSGPIYYEDTLVGAVSTFRNKTEIDRLTKELSHIKQYANALRAQTHEFSNKLYTISGLVHLNKKEEVLDFIRMENDIQQEWIQQVIDKVNDPLISGILIGKLNQASEQQVQLTIDPDSRLQTPLSEQQSRALLTAIGNLIDNALDAVKECSPDRKQISLYFTDVGDDILLEIDDSGPGIPDGQEQQLFDKGFSSKSGPDRGYGLNTTRQLIAGAGGELHAEESELGGACFVVSLPKKENAL</sequence>
<keyword evidence="6" id="KW-0808">Transferase</keyword>
<evidence type="ECO:0000256" key="14">
    <source>
        <dbReference type="SAM" id="Phobius"/>
    </source>
</evidence>
<dbReference type="SUPFAM" id="SSF55890">
    <property type="entry name" value="Sporulation response regulatory protein Spo0B"/>
    <property type="match status" value="1"/>
</dbReference>
<evidence type="ECO:0000256" key="12">
    <source>
        <dbReference type="ARBA" id="ARBA00023012"/>
    </source>
</evidence>
<proteinExistence type="predicted"/>
<evidence type="ECO:0000256" key="6">
    <source>
        <dbReference type="ARBA" id="ARBA00022679"/>
    </source>
</evidence>
<dbReference type="Gene3D" id="1.10.287.130">
    <property type="match status" value="1"/>
</dbReference>
<keyword evidence="5" id="KW-0597">Phosphoprotein</keyword>
<comment type="catalytic activity">
    <reaction evidence="1">
        <text>ATP + protein L-histidine = ADP + protein N-phospho-L-histidine.</text>
        <dbReference type="EC" id="2.7.13.3"/>
    </reaction>
</comment>
<evidence type="ECO:0000256" key="11">
    <source>
        <dbReference type="ARBA" id="ARBA00022989"/>
    </source>
</evidence>
<dbReference type="CDD" id="cd00130">
    <property type="entry name" value="PAS"/>
    <property type="match status" value="1"/>
</dbReference>
<dbReference type="PROSITE" id="PS50109">
    <property type="entry name" value="HIS_KIN"/>
    <property type="match status" value="1"/>
</dbReference>
<keyword evidence="9 16" id="KW-0418">Kinase</keyword>
<dbReference type="PANTHER" id="PTHR45436:SF5">
    <property type="entry name" value="SENSOR HISTIDINE KINASE TRCS"/>
    <property type="match status" value="1"/>
</dbReference>
<evidence type="ECO:0000256" key="3">
    <source>
        <dbReference type="ARBA" id="ARBA00012438"/>
    </source>
</evidence>
<dbReference type="Gene3D" id="3.30.565.10">
    <property type="entry name" value="Histidine kinase-like ATPase, C-terminal domain"/>
    <property type="match status" value="1"/>
</dbReference>
<keyword evidence="12" id="KW-0902">Two-component regulatory system</keyword>
<dbReference type="Pfam" id="PF02518">
    <property type="entry name" value="HATPase_c"/>
    <property type="match status" value="1"/>
</dbReference>
<dbReference type="InterPro" id="IPR029151">
    <property type="entry name" value="Sensor-like_sf"/>
</dbReference>
<dbReference type="InterPro" id="IPR013767">
    <property type="entry name" value="PAS_fold"/>
</dbReference>
<feature type="transmembrane region" description="Helical" evidence="14">
    <location>
        <begin position="194"/>
        <end position="216"/>
    </location>
</feature>
<evidence type="ECO:0000256" key="2">
    <source>
        <dbReference type="ARBA" id="ARBA00004651"/>
    </source>
</evidence>
<evidence type="ECO:0000256" key="1">
    <source>
        <dbReference type="ARBA" id="ARBA00000085"/>
    </source>
</evidence>
<dbReference type="InterPro" id="IPR004358">
    <property type="entry name" value="Sig_transdc_His_kin-like_C"/>
</dbReference>
<dbReference type="InterPro" id="IPR003594">
    <property type="entry name" value="HATPase_dom"/>
</dbReference>
<dbReference type="InterPro" id="IPR050428">
    <property type="entry name" value="TCS_sensor_his_kinase"/>
</dbReference>
<reference evidence="16 17" key="1">
    <citation type="submission" date="2020-08" db="EMBL/GenBank/DDBJ databases">
        <title>A Genomic Blueprint of the Chicken Gut Microbiome.</title>
        <authorList>
            <person name="Gilroy R."/>
            <person name="Ravi A."/>
            <person name="Getino M."/>
            <person name="Pursley I."/>
            <person name="Horton D.L."/>
            <person name="Alikhan N.-F."/>
            <person name="Baker D."/>
            <person name="Gharbi K."/>
            <person name="Hall N."/>
            <person name="Watson M."/>
            <person name="Adriaenssens E.M."/>
            <person name="Foster-Nyarko E."/>
            <person name="Jarju S."/>
            <person name="Secka A."/>
            <person name="Antonio M."/>
            <person name="Oren A."/>
            <person name="Chaudhuri R."/>
            <person name="La Ragione R.M."/>
            <person name="Hildebrand F."/>
            <person name="Pallen M.J."/>
        </authorList>
    </citation>
    <scope>NUCLEOTIDE SEQUENCE [LARGE SCALE GENOMIC DNA]</scope>
    <source>
        <strain evidence="16 17">Sa1BUA13</strain>
    </source>
</reference>
<gene>
    <name evidence="16" type="ORF">H9630_15410</name>
</gene>
<keyword evidence="13 14" id="KW-0472">Membrane</keyword>
<dbReference type="InterPro" id="IPR036890">
    <property type="entry name" value="HATPase_C_sf"/>
</dbReference>
<evidence type="ECO:0000259" key="15">
    <source>
        <dbReference type="PROSITE" id="PS50109"/>
    </source>
</evidence>
<keyword evidence="10" id="KW-0067">ATP-binding</keyword>
<keyword evidence="17" id="KW-1185">Reference proteome</keyword>
<evidence type="ECO:0000256" key="10">
    <source>
        <dbReference type="ARBA" id="ARBA00022840"/>
    </source>
</evidence>
<evidence type="ECO:0000256" key="7">
    <source>
        <dbReference type="ARBA" id="ARBA00022692"/>
    </source>
</evidence>
<keyword evidence="11 14" id="KW-1133">Transmembrane helix</keyword>
<keyword evidence="4" id="KW-1003">Cell membrane</keyword>
<dbReference type="GO" id="GO:0016301">
    <property type="term" value="F:kinase activity"/>
    <property type="evidence" value="ECO:0007669"/>
    <property type="project" value="UniProtKB-KW"/>
</dbReference>